<feature type="domain" description="N-acetyltransferase" evidence="3">
    <location>
        <begin position="1"/>
        <end position="140"/>
    </location>
</feature>
<keyword evidence="1" id="KW-0808">Transferase</keyword>
<dbReference type="PANTHER" id="PTHR43420:SF47">
    <property type="entry name" value="N-ACETYLTRANSFERASE DOMAIN-CONTAINING PROTEIN"/>
    <property type="match status" value="1"/>
</dbReference>
<evidence type="ECO:0000256" key="2">
    <source>
        <dbReference type="ARBA" id="ARBA00023315"/>
    </source>
</evidence>
<name>A0ABU8Q3H5_9SPHN</name>
<evidence type="ECO:0000256" key="1">
    <source>
        <dbReference type="ARBA" id="ARBA00022679"/>
    </source>
</evidence>
<dbReference type="SUPFAM" id="SSF55729">
    <property type="entry name" value="Acyl-CoA N-acyltransferases (Nat)"/>
    <property type="match status" value="1"/>
</dbReference>
<dbReference type="Pfam" id="PF00583">
    <property type="entry name" value="Acetyltransf_1"/>
    <property type="match status" value="1"/>
</dbReference>
<protein>
    <submittedName>
        <fullName evidence="4">GNAT family N-acetyltransferase</fullName>
    </submittedName>
</protein>
<dbReference type="InterPro" id="IPR016181">
    <property type="entry name" value="Acyl_CoA_acyltransferase"/>
</dbReference>
<evidence type="ECO:0000259" key="3">
    <source>
        <dbReference type="PROSITE" id="PS51186"/>
    </source>
</evidence>
<reference evidence="4 5" key="1">
    <citation type="submission" date="2023-12" db="EMBL/GenBank/DDBJ databases">
        <title>Gut-associated functions are favored during microbiome assembly across C. elegans life.</title>
        <authorList>
            <person name="Zimmermann J."/>
        </authorList>
    </citation>
    <scope>NUCLEOTIDE SEQUENCE [LARGE SCALE GENOMIC DNA]</scope>
    <source>
        <strain evidence="4 5">JUb134</strain>
    </source>
</reference>
<dbReference type="RefSeq" id="WP_132883200.1">
    <property type="nucleotide sequence ID" value="NZ_JBBGZA010000001.1"/>
</dbReference>
<dbReference type="Proteomes" id="UP001380365">
    <property type="component" value="Unassembled WGS sequence"/>
</dbReference>
<evidence type="ECO:0000313" key="5">
    <source>
        <dbReference type="Proteomes" id="UP001380365"/>
    </source>
</evidence>
<gene>
    <name evidence="4" type="ORF">WH159_06940</name>
</gene>
<sequence length="141" mass="15800">MTFRLHIPEQPSPEDREAVLAPLRAYNEQMAGPAKAEPVAILLHDEEGNSVGGLWGRSGYDWLFVEYLAVPEAWRGQGTGSALIAEAERIARARGCCGLWLDTFAFQARGFYEKLGFRVFGTLEDHPRGSRRFFLSKRLDG</sequence>
<evidence type="ECO:0000313" key="4">
    <source>
        <dbReference type="EMBL" id="MEJ5094272.1"/>
    </source>
</evidence>
<comment type="caution">
    <text evidence="4">The sequence shown here is derived from an EMBL/GenBank/DDBJ whole genome shotgun (WGS) entry which is preliminary data.</text>
</comment>
<dbReference type="InterPro" id="IPR050680">
    <property type="entry name" value="YpeA/RimI_acetyltransf"/>
</dbReference>
<organism evidence="4 5">
    <name type="scientific">Sphingomonas molluscorum</name>
    <dbReference type="NCBI Taxonomy" id="418184"/>
    <lineage>
        <taxon>Bacteria</taxon>
        <taxon>Pseudomonadati</taxon>
        <taxon>Pseudomonadota</taxon>
        <taxon>Alphaproteobacteria</taxon>
        <taxon>Sphingomonadales</taxon>
        <taxon>Sphingomonadaceae</taxon>
        <taxon>Sphingomonas</taxon>
    </lineage>
</organism>
<keyword evidence="5" id="KW-1185">Reference proteome</keyword>
<accession>A0ABU8Q3H5</accession>
<dbReference type="CDD" id="cd04301">
    <property type="entry name" value="NAT_SF"/>
    <property type="match status" value="1"/>
</dbReference>
<dbReference type="Gene3D" id="3.40.630.30">
    <property type="match status" value="1"/>
</dbReference>
<dbReference type="PANTHER" id="PTHR43420">
    <property type="entry name" value="ACETYLTRANSFERASE"/>
    <property type="match status" value="1"/>
</dbReference>
<dbReference type="PROSITE" id="PS51186">
    <property type="entry name" value="GNAT"/>
    <property type="match status" value="1"/>
</dbReference>
<dbReference type="EMBL" id="JBBGZA010000001">
    <property type="protein sequence ID" value="MEJ5094272.1"/>
    <property type="molecule type" value="Genomic_DNA"/>
</dbReference>
<keyword evidence="2" id="KW-0012">Acyltransferase</keyword>
<proteinExistence type="predicted"/>
<dbReference type="InterPro" id="IPR000182">
    <property type="entry name" value="GNAT_dom"/>
</dbReference>